<evidence type="ECO:0000256" key="1">
    <source>
        <dbReference type="ARBA" id="ARBA00006611"/>
    </source>
</evidence>
<reference evidence="5 6" key="1">
    <citation type="submission" date="2020-10" db="EMBL/GenBank/DDBJ databases">
        <title>Wide distribution of Phycisphaera-like planctomycetes from WD2101 soil group in peatlands and genome analysis of the first cultivated representative.</title>
        <authorList>
            <person name="Dedysh S.N."/>
            <person name="Beletsky A.V."/>
            <person name="Ivanova A."/>
            <person name="Kulichevskaya I.S."/>
            <person name="Suzina N.E."/>
            <person name="Philippov D.A."/>
            <person name="Rakitin A.L."/>
            <person name="Mardanov A.V."/>
            <person name="Ravin N.V."/>
        </authorList>
    </citation>
    <scope>NUCLEOTIDE SEQUENCE [LARGE SCALE GENOMIC DNA]</scope>
    <source>
        <strain evidence="5 6">M1803</strain>
    </source>
</reference>
<evidence type="ECO:0000259" key="4">
    <source>
        <dbReference type="SMART" id="SM00382"/>
    </source>
</evidence>
<keyword evidence="3" id="KW-0067">ATP-binding</keyword>
<dbReference type="PANTHER" id="PTHR30258:SF1">
    <property type="entry name" value="PROTEIN TRANSPORT PROTEIN HOFB HOMOLOG"/>
    <property type="match status" value="1"/>
</dbReference>
<dbReference type="GO" id="GO:0005524">
    <property type="term" value="F:ATP binding"/>
    <property type="evidence" value="ECO:0007669"/>
    <property type="project" value="UniProtKB-KW"/>
</dbReference>
<protein>
    <submittedName>
        <fullName evidence="5">Flp pilus assembly complex ATPase component TadA</fullName>
    </submittedName>
</protein>
<evidence type="ECO:0000313" key="6">
    <source>
        <dbReference type="Proteomes" id="UP000593765"/>
    </source>
</evidence>
<dbReference type="FunFam" id="3.30.450.90:FF:000001">
    <property type="entry name" value="Type II secretion system ATPase GspE"/>
    <property type="match status" value="1"/>
</dbReference>
<comment type="similarity">
    <text evidence="1">Belongs to the GSP E family.</text>
</comment>
<keyword evidence="2" id="KW-0547">Nucleotide-binding</keyword>
<keyword evidence="6" id="KW-1185">Reference proteome</keyword>
<dbReference type="PANTHER" id="PTHR30258">
    <property type="entry name" value="TYPE II SECRETION SYSTEM PROTEIN GSPE-RELATED"/>
    <property type="match status" value="1"/>
</dbReference>
<dbReference type="AlphaFoldDB" id="A0A7M2X611"/>
<dbReference type="GO" id="GO:0005886">
    <property type="term" value="C:plasma membrane"/>
    <property type="evidence" value="ECO:0007669"/>
    <property type="project" value="TreeGrafter"/>
</dbReference>
<dbReference type="Pfam" id="PF05157">
    <property type="entry name" value="MshEN"/>
    <property type="match status" value="1"/>
</dbReference>
<dbReference type="RefSeq" id="WP_206295594.1">
    <property type="nucleotide sequence ID" value="NZ_CP063458.1"/>
</dbReference>
<evidence type="ECO:0000256" key="2">
    <source>
        <dbReference type="ARBA" id="ARBA00022741"/>
    </source>
</evidence>
<dbReference type="Pfam" id="PF00437">
    <property type="entry name" value="T2SSE"/>
    <property type="match status" value="1"/>
</dbReference>
<feature type="domain" description="AAA+ ATPase" evidence="4">
    <location>
        <begin position="335"/>
        <end position="457"/>
    </location>
</feature>
<dbReference type="FunFam" id="3.40.50.300:FF:000398">
    <property type="entry name" value="Type IV pilus assembly ATPase PilB"/>
    <property type="match status" value="1"/>
</dbReference>
<dbReference type="InterPro" id="IPR037257">
    <property type="entry name" value="T2SS_E_N_sf"/>
</dbReference>
<dbReference type="SMART" id="SM00382">
    <property type="entry name" value="AAA"/>
    <property type="match status" value="1"/>
</dbReference>
<dbReference type="Gene3D" id="3.30.300.160">
    <property type="entry name" value="Type II secretion system, protein E, N-terminal domain"/>
    <property type="match status" value="1"/>
</dbReference>
<evidence type="ECO:0000256" key="3">
    <source>
        <dbReference type="ARBA" id="ARBA00022840"/>
    </source>
</evidence>
<name>A0A7M2X611_9BACT</name>
<dbReference type="CDD" id="cd01129">
    <property type="entry name" value="PulE-GspE-like"/>
    <property type="match status" value="1"/>
</dbReference>
<dbReference type="InterPro" id="IPR007831">
    <property type="entry name" value="T2SS_GspE_N"/>
</dbReference>
<dbReference type="Gene3D" id="3.30.450.90">
    <property type="match status" value="1"/>
</dbReference>
<evidence type="ECO:0000313" key="5">
    <source>
        <dbReference type="EMBL" id="QOV92260.1"/>
    </source>
</evidence>
<proteinExistence type="inferred from homology"/>
<dbReference type="EMBL" id="CP063458">
    <property type="protein sequence ID" value="QOV92260.1"/>
    <property type="molecule type" value="Genomic_DNA"/>
</dbReference>
<accession>A0A7M2X611</accession>
<dbReference type="Proteomes" id="UP000593765">
    <property type="component" value="Chromosome"/>
</dbReference>
<dbReference type="InterPro" id="IPR027417">
    <property type="entry name" value="P-loop_NTPase"/>
</dbReference>
<dbReference type="Gene3D" id="3.40.50.300">
    <property type="entry name" value="P-loop containing nucleotide triphosphate hydrolases"/>
    <property type="match status" value="1"/>
</dbReference>
<dbReference type="GO" id="GO:0016887">
    <property type="term" value="F:ATP hydrolysis activity"/>
    <property type="evidence" value="ECO:0007669"/>
    <property type="project" value="TreeGrafter"/>
</dbReference>
<dbReference type="InterPro" id="IPR001482">
    <property type="entry name" value="T2SS/T4SS_dom"/>
</dbReference>
<dbReference type="KEGG" id="hbs:IPV69_13245"/>
<dbReference type="InterPro" id="IPR003593">
    <property type="entry name" value="AAA+_ATPase"/>
</dbReference>
<dbReference type="SUPFAM" id="SSF52540">
    <property type="entry name" value="P-loop containing nucleoside triphosphate hydrolases"/>
    <property type="match status" value="1"/>
</dbReference>
<sequence>MAKSKRLGETLVELGVISNKEVEKGLDHAKVKRIRLGEALIELKLCNESQVYKALAMQHNLEYVDVTRGDVPPNATQLIGEDLIRKYIILPLGLEGGGRVLRVAVHDPLDLEMQDVLRMRLGKNIKPILTPRSHIKAVIDEMFNLTSKMTIDQTVDKNLSSMDKTLDRSLDKSLDSSIRSIDKSIDMDKMGGDGDDAAQAPIIKLVQGMIAEAVRSRASDIHIEPMKDRVQVRYRIDGECVVRDRIPIKMKGAMISRIKIMAGIDIAEKRLPQDGRIKLQVDKAQIDFRVSTLPSVHGESCVLRILRPDSVRIGISNLGFEEEDNKAFQKIIKRPNGIFLVTGPTGSGKTTTLYGALNELNRPDRKIITAEDPVEYNFTGINQCQVRDSIGLTFSKVLRAMLRQAPNIILVGEIRDLEVAEVAIQAALTGHLVFSTLHTNDAPGAITRLIDMGVKPFLVASALQAVMAQRLVRVLCPKCKQPDSEPDEMWLKLIGIKPEDRKDKTLYKPRGCENCNSIGFRGRLGVFEMMSMNSEIRNLAFERAATNKIRKAALASGMKSLLQDGRLKVMNGTTTAEEIVKVAQVEGIVT</sequence>
<organism evidence="5 6">
    <name type="scientific">Humisphaera borealis</name>
    <dbReference type="NCBI Taxonomy" id="2807512"/>
    <lineage>
        <taxon>Bacteria</taxon>
        <taxon>Pseudomonadati</taxon>
        <taxon>Planctomycetota</taxon>
        <taxon>Phycisphaerae</taxon>
        <taxon>Tepidisphaerales</taxon>
        <taxon>Tepidisphaeraceae</taxon>
        <taxon>Humisphaera</taxon>
    </lineage>
</organism>
<gene>
    <name evidence="5" type="primary">tadA</name>
    <name evidence="5" type="ORF">IPV69_13245</name>
</gene>
<dbReference type="SUPFAM" id="SSF160246">
    <property type="entry name" value="EspE N-terminal domain-like"/>
    <property type="match status" value="1"/>
</dbReference>